<dbReference type="Gene3D" id="1.10.340.70">
    <property type="match status" value="1"/>
</dbReference>
<comment type="caution">
    <text evidence="2">The sequence shown here is derived from an EMBL/GenBank/DDBJ whole genome shotgun (WGS) entry which is preliminary data.</text>
</comment>
<dbReference type="Pfam" id="PF17921">
    <property type="entry name" value="Integrase_H2C2"/>
    <property type="match status" value="1"/>
</dbReference>
<evidence type="ECO:0000313" key="2">
    <source>
        <dbReference type="EMBL" id="KAF9762862.1"/>
    </source>
</evidence>
<dbReference type="PANTHER" id="PTHR37984">
    <property type="entry name" value="PROTEIN CBG26694"/>
    <property type="match status" value="1"/>
</dbReference>
<keyword evidence="3" id="KW-1185">Reference proteome</keyword>
<dbReference type="PANTHER" id="PTHR37984:SF5">
    <property type="entry name" value="PROTEIN NYNRIN-LIKE"/>
    <property type="match status" value="1"/>
</dbReference>
<dbReference type="Proteomes" id="UP000740883">
    <property type="component" value="Unassembled WGS sequence"/>
</dbReference>
<accession>A0A9P6H0Q0</accession>
<organism evidence="2 3">
    <name type="scientific">Nosema granulosis</name>
    <dbReference type="NCBI Taxonomy" id="83296"/>
    <lineage>
        <taxon>Eukaryota</taxon>
        <taxon>Fungi</taxon>
        <taxon>Fungi incertae sedis</taxon>
        <taxon>Microsporidia</taxon>
        <taxon>Nosematidae</taxon>
        <taxon>Nosema</taxon>
    </lineage>
</organism>
<dbReference type="InterPro" id="IPR041588">
    <property type="entry name" value="Integrase_H2C2"/>
</dbReference>
<proteinExistence type="predicted"/>
<dbReference type="OrthoDB" id="413122at2759"/>
<evidence type="ECO:0000259" key="1">
    <source>
        <dbReference type="Pfam" id="PF17921"/>
    </source>
</evidence>
<dbReference type="InterPro" id="IPR050951">
    <property type="entry name" value="Retrovirus_Pol_polyprotein"/>
</dbReference>
<dbReference type="EMBL" id="SBJO01000126">
    <property type="protein sequence ID" value="KAF9762862.1"/>
    <property type="molecule type" value="Genomic_DNA"/>
</dbReference>
<sequence>MREKLQQYNFSIEYKKGSEHPEADTLSRIYGNTSETPTYNLPRNVLVDSNGNWYYKVNEKETKLFPPVEDRQNILKSAHETTTHHGGMEAMLYEIKRNYFWSKLNESITQFLKKCIFCQCNRQKSDGGAILANTKNP</sequence>
<reference evidence="2 3" key="1">
    <citation type="journal article" date="2020" name="Genome Biol. Evol.">
        <title>Comparative genomics of strictly vertically transmitted, feminizing microsporidia endosymbionts of amphipod crustaceans.</title>
        <authorList>
            <person name="Cormier A."/>
            <person name="Chebbi M.A."/>
            <person name="Giraud I."/>
            <person name="Wattier R."/>
            <person name="Teixeira M."/>
            <person name="Gilbert C."/>
            <person name="Rigaud T."/>
            <person name="Cordaux R."/>
        </authorList>
    </citation>
    <scope>NUCLEOTIDE SEQUENCE [LARGE SCALE GENOMIC DNA]</scope>
    <source>
        <strain evidence="2 3">Ou3-Ou53</strain>
    </source>
</reference>
<feature type="domain" description="Integrase zinc-binding" evidence="1">
    <location>
        <begin position="67"/>
        <end position="123"/>
    </location>
</feature>
<dbReference type="AlphaFoldDB" id="A0A9P6H0Q0"/>
<evidence type="ECO:0000313" key="3">
    <source>
        <dbReference type="Proteomes" id="UP000740883"/>
    </source>
</evidence>
<gene>
    <name evidence="2" type="primary">pol_99</name>
    <name evidence="2" type="ORF">NGRA_1710</name>
</gene>
<name>A0A9P6H0Q0_9MICR</name>
<protein>
    <submittedName>
        <fullName evidence="2">Pro-Pol polyprotein</fullName>
    </submittedName>
</protein>